<feature type="transmembrane region" description="Helical" evidence="1">
    <location>
        <begin position="30"/>
        <end position="48"/>
    </location>
</feature>
<organism evidence="2 3">
    <name type="scientific">Caulobacter mirabilis</name>
    <dbReference type="NCBI Taxonomy" id="69666"/>
    <lineage>
        <taxon>Bacteria</taxon>
        <taxon>Pseudomonadati</taxon>
        <taxon>Pseudomonadota</taxon>
        <taxon>Alphaproteobacteria</taxon>
        <taxon>Caulobacterales</taxon>
        <taxon>Caulobacteraceae</taxon>
        <taxon>Caulobacter</taxon>
    </lineage>
</organism>
<dbReference type="OrthoDB" id="9784191at2"/>
<dbReference type="AlphaFoldDB" id="A0A2D2AU42"/>
<dbReference type="Proteomes" id="UP000228945">
    <property type="component" value="Chromosome"/>
</dbReference>
<reference evidence="2 3" key="1">
    <citation type="submission" date="2017-10" db="EMBL/GenBank/DDBJ databases">
        <title>Genome sequence of Caulobacter mirabilis FWC38.</title>
        <authorList>
            <person name="Fiebig A."/>
            <person name="Crosson S."/>
        </authorList>
    </citation>
    <scope>NUCLEOTIDE SEQUENCE [LARGE SCALE GENOMIC DNA]</scope>
    <source>
        <strain evidence="2 3">FWC 38</strain>
    </source>
</reference>
<feature type="transmembrane region" description="Helical" evidence="1">
    <location>
        <begin position="136"/>
        <end position="159"/>
    </location>
</feature>
<feature type="transmembrane region" description="Helical" evidence="1">
    <location>
        <begin position="99"/>
        <end position="115"/>
    </location>
</feature>
<feature type="transmembrane region" description="Helical" evidence="1">
    <location>
        <begin position="171"/>
        <end position="194"/>
    </location>
</feature>
<evidence type="ECO:0000256" key="1">
    <source>
        <dbReference type="SAM" id="Phobius"/>
    </source>
</evidence>
<evidence type="ECO:0000313" key="2">
    <source>
        <dbReference type="EMBL" id="ATQ41532.1"/>
    </source>
</evidence>
<gene>
    <name evidence="2" type="ORF">CSW64_03440</name>
</gene>
<feature type="transmembrane region" description="Helical" evidence="1">
    <location>
        <begin position="69"/>
        <end position="87"/>
    </location>
</feature>
<name>A0A2D2AU42_9CAUL</name>
<keyword evidence="1" id="KW-0472">Membrane</keyword>
<dbReference type="EMBL" id="CP024201">
    <property type="protein sequence ID" value="ATQ41532.1"/>
    <property type="molecule type" value="Genomic_DNA"/>
</dbReference>
<accession>A0A2D2AU42</accession>
<keyword evidence="1" id="KW-1133">Transmembrane helix</keyword>
<keyword evidence="1" id="KW-0812">Transmembrane</keyword>
<dbReference type="KEGG" id="cmb:CSW64_03440"/>
<sequence>MVRIFLVLAASLGFGALLASAPAFPPLTPGWVGAALLLALAVAVRLYWERKARAAGDDPATEERAAWQVMVGASVTCGHLATSLASGADLHIGGGPASGDNWLLGLAAFAGWFIIRPRQRSRDERDREMAALGHRVAFWAAMAVLTAAALLLGFGQVLIGRDMLTFVMGNWMIVILQLLIVANFTGRLVGYWLANRPADGDA</sequence>
<proteinExistence type="predicted"/>
<evidence type="ECO:0000313" key="3">
    <source>
        <dbReference type="Proteomes" id="UP000228945"/>
    </source>
</evidence>
<dbReference type="RefSeq" id="WP_099620788.1">
    <property type="nucleotide sequence ID" value="NZ_CP024201.1"/>
</dbReference>
<protein>
    <submittedName>
        <fullName evidence="2">Uncharacterized protein</fullName>
    </submittedName>
</protein>
<keyword evidence="3" id="KW-1185">Reference proteome</keyword>